<keyword evidence="4" id="KW-0969">Cilium</keyword>
<dbReference type="eggNOG" id="ENOG502QQ4F">
    <property type="taxonomic scope" value="Eukaryota"/>
</dbReference>
<keyword evidence="5" id="KW-0966">Cell projection</keyword>
<evidence type="ECO:0000259" key="7">
    <source>
        <dbReference type="PROSITE" id="PS50202"/>
    </source>
</evidence>
<dbReference type="Pfam" id="PF14874">
    <property type="entry name" value="PapD-like"/>
    <property type="match status" value="1"/>
</dbReference>
<name>A2EBK5_TRIV3</name>
<evidence type="ECO:0000256" key="1">
    <source>
        <dbReference type="ARBA" id="ARBA00004138"/>
    </source>
</evidence>
<dbReference type="InterPro" id="IPR033305">
    <property type="entry name" value="Hydin-like"/>
</dbReference>
<keyword evidence="9" id="KW-1185">Reference proteome</keyword>
<dbReference type="Pfam" id="PF24291">
    <property type="entry name" value="Ig_CFAP65"/>
    <property type="match status" value="1"/>
</dbReference>
<feature type="region of interest" description="Disordered" evidence="6">
    <location>
        <begin position="1561"/>
        <end position="1591"/>
    </location>
</feature>
<evidence type="ECO:0000256" key="6">
    <source>
        <dbReference type="SAM" id="MobiDB-lite"/>
    </source>
</evidence>
<dbReference type="RefSeq" id="XP_001322145.1">
    <property type="nucleotide sequence ID" value="XM_001322110.1"/>
</dbReference>
<dbReference type="Pfam" id="PF22544">
    <property type="entry name" value="HYDIN_VesB_CFA65-like_Ig"/>
    <property type="match status" value="3"/>
</dbReference>
<dbReference type="InterPro" id="IPR056305">
    <property type="entry name" value="Ig_CFAP65_10th"/>
</dbReference>
<evidence type="ECO:0000256" key="5">
    <source>
        <dbReference type="ARBA" id="ARBA00023273"/>
    </source>
</evidence>
<dbReference type="PANTHER" id="PTHR23053">
    <property type="entry name" value="DLEC1 DELETED IN LUNG AND ESOPHAGEAL CANCER 1"/>
    <property type="match status" value="1"/>
</dbReference>
<dbReference type="SUPFAM" id="SSF52540">
    <property type="entry name" value="P-loop containing nucleoside triphosphate hydrolases"/>
    <property type="match status" value="2"/>
</dbReference>
<evidence type="ECO:0000256" key="4">
    <source>
        <dbReference type="ARBA" id="ARBA00023069"/>
    </source>
</evidence>
<evidence type="ECO:0000256" key="3">
    <source>
        <dbReference type="ARBA" id="ARBA00022490"/>
    </source>
</evidence>
<dbReference type="OrthoDB" id="442692at2759"/>
<gene>
    <name evidence="8" type="ORF">TVAG_481960</name>
</gene>
<dbReference type="GO" id="GO:0003341">
    <property type="term" value="P:cilium movement"/>
    <property type="evidence" value="ECO:0000318"/>
    <property type="project" value="GO_Central"/>
</dbReference>
<comment type="subcellular location">
    <subcellularLocation>
        <location evidence="1">Cell projection</location>
        <location evidence="1">Cilium</location>
    </subcellularLocation>
    <subcellularLocation>
        <location evidence="2">Cytoplasm</location>
    </subcellularLocation>
</comment>
<dbReference type="STRING" id="5722.A2EBK5"/>
<dbReference type="InterPro" id="IPR000535">
    <property type="entry name" value="MSP_dom"/>
</dbReference>
<dbReference type="PROSITE" id="PS50202">
    <property type="entry name" value="MSP"/>
    <property type="match status" value="1"/>
</dbReference>
<dbReference type="Gene3D" id="3.40.50.300">
    <property type="entry name" value="P-loop containing nucleotide triphosphate hydrolases"/>
    <property type="match status" value="1"/>
</dbReference>
<dbReference type="GO" id="GO:1904158">
    <property type="term" value="P:axonemal central apparatus assembly"/>
    <property type="evidence" value="ECO:0000318"/>
    <property type="project" value="GO_Central"/>
</dbReference>
<dbReference type="InterPro" id="IPR053879">
    <property type="entry name" value="HYDIN_VesB_CFA65-like_Ig"/>
</dbReference>
<feature type="region of interest" description="Disordered" evidence="6">
    <location>
        <begin position="2240"/>
        <end position="2285"/>
    </location>
</feature>
<dbReference type="VEuPathDB" id="TrichDB:TVAG_481960"/>
<evidence type="ECO:0000313" key="8">
    <source>
        <dbReference type="EMBL" id="EAY09922.1"/>
    </source>
</evidence>
<dbReference type="Gene3D" id="2.60.40.10">
    <property type="entry name" value="Immunoglobulins"/>
    <property type="match status" value="18"/>
</dbReference>
<dbReference type="Proteomes" id="UP000001542">
    <property type="component" value="Unassembled WGS sequence"/>
</dbReference>
<dbReference type="InterPro" id="IPR013783">
    <property type="entry name" value="Ig-like_fold"/>
</dbReference>
<dbReference type="KEGG" id="tva:4767853"/>
<dbReference type="VEuPathDB" id="TrichDB:TVAGG3_0588320"/>
<dbReference type="EMBL" id="DS113347">
    <property type="protein sequence ID" value="EAY09922.1"/>
    <property type="molecule type" value="Genomic_DNA"/>
</dbReference>
<dbReference type="SMR" id="A2EBK5"/>
<reference evidence="8" key="2">
    <citation type="journal article" date="2007" name="Science">
        <title>Draft genome sequence of the sexually transmitted pathogen Trichomonas vaginalis.</title>
        <authorList>
            <person name="Carlton J.M."/>
            <person name="Hirt R.P."/>
            <person name="Silva J.C."/>
            <person name="Delcher A.L."/>
            <person name="Schatz M."/>
            <person name="Zhao Q."/>
            <person name="Wortman J.R."/>
            <person name="Bidwell S.L."/>
            <person name="Alsmark U.C.M."/>
            <person name="Besteiro S."/>
            <person name="Sicheritz-Ponten T."/>
            <person name="Noel C.J."/>
            <person name="Dacks J.B."/>
            <person name="Foster P.G."/>
            <person name="Simillion C."/>
            <person name="Van de Peer Y."/>
            <person name="Miranda-Saavedra D."/>
            <person name="Barton G.J."/>
            <person name="Westrop G.D."/>
            <person name="Mueller S."/>
            <person name="Dessi D."/>
            <person name="Fiori P.L."/>
            <person name="Ren Q."/>
            <person name="Paulsen I."/>
            <person name="Zhang H."/>
            <person name="Bastida-Corcuera F.D."/>
            <person name="Simoes-Barbosa A."/>
            <person name="Brown M.T."/>
            <person name="Hayes R.D."/>
            <person name="Mukherjee M."/>
            <person name="Okumura C.Y."/>
            <person name="Schneider R."/>
            <person name="Smith A.J."/>
            <person name="Vanacova S."/>
            <person name="Villalvazo M."/>
            <person name="Haas B.J."/>
            <person name="Pertea M."/>
            <person name="Feldblyum T.V."/>
            <person name="Utterback T.R."/>
            <person name="Shu C.L."/>
            <person name="Osoegawa K."/>
            <person name="de Jong P.J."/>
            <person name="Hrdy I."/>
            <person name="Horvathova L."/>
            <person name="Zubacova Z."/>
            <person name="Dolezal P."/>
            <person name="Malik S.B."/>
            <person name="Logsdon J.M. Jr."/>
            <person name="Henze K."/>
            <person name="Gupta A."/>
            <person name="Wang C.C."/>
            <person name="Dunne R.L."/>
            <person name="Upcroft J.A."/>
            <person name="Upcroft P."/>
            <person name="White O."/>
            <person name="Salzberg S.L."/>
            <person name="Tang P."/>
            <person name="Chiu C.-H."/>
            <person name="Lee Y.-S."/>
            <person name="Embley T.M."/>
            <person name="Coombs G.H."/>
            <person name="Mottram J.C."/>
            <person name="Tachezy J."/>
            <person name="Fraser-Liggett C.M."/>
            <person name="Johnson P.J."/>
        </authorList>
    </citation>
    <scope>NUCLEOTIDE SEQUENCE [LARGE SCALE GENOMIC DNA]</scope>
    <source>
        <strain evidence="8">G3</strain>
    </source>
</reference>
<evidence type="ECO:0000256" key="2">
    <source>
        <dbReference type="ARBA" id="ARBA00004496"/>
    </source>
</evidence>
<evidence type="ECO:0000313" key="9">
    <source>
        <dbReference type="Proteomes" id="UP000001542"/>
    </source>
</evidence>
<protein>
    <recommendedName>
        <fullName evidence="7">MSP domain-containing protein</fullName>
    </recommendedName>
</protein>
<dbReference type="InterPro" id="IPR027417">
    <property type="entry name" value="P-loop_NTPase"/>
</dbReference>
<dbReference type="PANTHER" id="PTHR23053:SF0">
    <property type="entry name" value="HYDROCEPHALUS-INDUCING PROTEIN HOMOLOG"/>
    <property type="match status" value="1"/>
</dbReference>
<dbReference type="SUPFAM" id="SSF49354">
    <property type="entry name" value="PapD-like"/>
    <property type="match status" value="2"/>
</dbReference>
<proteinExistence type="predicted"/>
<keyword evidence="3" id="KW-0963">Cytoplasm</keyword>
<feature type="compositionally biased region" description="Basic residues" evidence="6">
    <location>
        <begin position="2254"/>
        <end position="2285"/>
    </location>
</feature>
<reference evidence="8" key="1">
    <citation type="submission" date="2006-10" db="EMBL/GenBank/DDBJ databases">
        <authorList>
            <person name="Amadeo P."/>
            <person name="Zhao Q."/>
            <person name="Wortman J."/>
            <person name="Fraser-Liggett C."/>
            <person name="Carlton J."/>
        </authorList>
    </citation>
    <scope>NUCLEOTIDE SEQUENCE</scope>
    <source>
        <strain evidence="8">G3</strain>
    </source>
</reference>
<dbReference type="InterPro" id="IPR008962">
    <property type="entry name" value="PapD-like_sf"/>
</dbReference>
<feature type="compositionally biased region" description="Polar residues" evidence="6">
    <location>
        <begin position="1565"/>
        <end position="1591"/>
    </location>
</feature>
<organism evidence="8 9">
    <name type="scientific">Trichomonas vaginalis (strain ATCC PRA-98 / G3)</name>
    <dbReference type="NCBI Taxonomy" id="412133"/>
    <lineage>
        <taxon>Eukaryota</taxon>
        <taxon>Metamonada</taxon>
        <taxon>Parabasalia</taxon>
        <taxon>Trichomonadida</taxon>
        <taxon>Trichomonadidae</taxon>
        <taxon>Trichomonas</taxon>
    </lineage>
</organism>
<feature type="region of interest" description="Disordered" evidence="6">
    <location>
        <begin position="1727"/>
        <end position="1763"/>
    </location>
</feature>
<dbReference type="InParanoid" id="A2EBK5"/>
<dbReference type="GO" id="GO:0005930">
    <property type="term" value="C:axoneme"/>
    <property type="evidence" value="ECO:0000318"/>
    <property type="project" value="GO_Central"/>
</dbReference>
<sequence length="3024" mass="344342">MGLFPPTVFGATTRLVVKIINNSDKLLRYEWRQFSSEEQENTLFSGLDDLSPQYRQNKAENLVFKSKIFKFENSSSEIWPKRYQQVIVSFTPMQKEQVNETAYLYNIDTKERIPFPLQGSGIPPHAEINLESINAGHISFDKSYEYEILLRNNGMIPFDYEINDYKDRQIGFEFNPDRGSLNVGQTIPIHINVIANHIGLFNEIFNISIIGAEYMSPSLVIRGRVIGPTFDISPKTINFGTVSFGFLYTQTLEITNDSEIPFNYDLAIHQDPTFDLREISILPNHGTVQGFAKQKLKLEFLPNTLRNYDLSLQLTSPEYEKVLQTIPIKAECICPEVSIIKPEIDVGQVFINKRTPLTVKICNRTGFPAKYEFIEPTDPTILEANFEIEKRTGDIPAMKLTEVKFYITPKIIGSIHLVRFIKILGSNMNPLSFYVNANSIGPIINYAEKEIDFGIQNVLIENNHEIVFENKSAISADYKVQVRGRCFSINEYEGSIPPNSSHSFNVVAKLTDAQLFTGEFYIIIEHLTPITIPMKARGKGSPIISSIDMNKIDFGYSFVDDIVSKSFVLTNFGTKPLEVKWDSRRTNRRDLKLSIEPDIKVIYPNEKIPYTISLTSNIPNEFNIKAVCSQLSSKKTLEIFNTELCGKFICHSLSFSKNAMYFNYVHDAIQEETLNNNDMKPSKSLLMAMYQTNTVMNKGELPLDIYIECQEPFSVSPNRLNTQPGQSYDIDVIFDPSFKEDFSSETITQTMNFIIENNPHTFTVDLIANMMFPNLSFDFPQNKEIDFGLLLKNTEGQKSYKMKNTSKVDVEYEWTLLYDDNDIDISTVFDICPIRGTLKPNETVNINVSFYSKVSETKSDFQINAVCHVIGGPDYVFKLMGRSADIDYKVNPTEIDFGDRSYIDNLTSIVIIENTSQVNLPFHVKTPYRSGFSQFVVEPSNGVLSPGEMKTLNVSLVAGVPLQLKECFNICFDEFQEVEIQVQVNSFIFQLQTNIPRASDDPLYQIFMKKPRRNVFKILQANEISREHYSNIEYDMMKDRLLEKVPKTRSVVQKHGLKTFQGRYNSKFVIDMGTIILGDSKEMSFDFNSIVPFPISFEIFDSNLIDTGFYVKQTNFTNISKDDGFSVAFGFDTKKRKDDKTDDVIYDVPLVFNDESAYLIQIKAKLESPALEFSTNHLDFEQTIIGQKRIKSVQIRNNNALPIDFTISPCESPSIIHKLRKEDNPFKCSTTTCSLPPNNFININVTFSPTQEKNYSMQFPITIKHSSQTMYLTVKGSGSQLKLVFDPPELCFQPTKPFSDKLFMDFKMINPTNSPITVYSNQFDFQMLYEQVMAGKSTMLTVNSTESNLILESNKDVVSNFAVCIIVHGVTKSGKTTCAKRIAKYLGLEILDLQELFMGKQTQGECVEILTERLKQKKYIKGFIVDGLNGMPDPQETDQFLAQTLKHKGVLDEIAKDPFIAFPHNFQTGYEQTLSLLLSCLTGHFVFGVFLQASDADINLHEIDFNSEIQYNEQVMKNQDLERYLNMDEEEYSQLTKIEQIVADRYRTEYRMKFLPPKEIKPQPTKAQIKSNASKSNLKSGSRASLKSQKSTASLKGLNAIKSRTRLKLGEKEKINHVYNFTLGTIAQRINEDCDQYHAIDPLSYRKGDEIVEVTYPHKGNCLLINTGETPYQNEKSWKSFIPDLDKLRLRILVNLLQPMRLIVPSMDPDEKMPHLEIPPSNFGIWNDEAPAIPQQTPKPPPPQNLKKARMSRREKRIESELSANKSEDEAALFEDYNLIRYTKRWEINPGESVSLKAYFNGVLEGEYIDILRFSILDAANNIFSLPMKANVTSPDIDRDPTSLFSKVVPKLGLKTKSSFISSLNEFHFGPINPSLVKPGSKGFKPAYNEILTIKNNSPMETIIMPYISSNAPKNTWFVETKEFTIQPNEKYQYKIGFNPMNIELYKATISFFIKDNPKPLITHFVADVTNPTIEPSVQVLDFEKLLPKQERNLTLELRNNGKIPCYFKFKNIKQIGNQFQFSCKEGLIPLKGTFKVDIKFSSPKPIIVKKTLIIDVYDEKQTKVANNYNIGINAETFDTSFDLIYPKGMSMLDFNVIKCNESKNLVCTLKNKGKYPLHYKFDLNKNFPYLKISHLEGTISPSEKPLAVTFTFSAKKIVKFENKKVLNLIVCDEDLKEKQNVMPIILHAETTNSLYEISPTNILDFGPCIINTPAQKSFTIKNVGHFPFEFEIHQVIPEENNDDAEKQSTGSRRSARSNKGKQKPKVNKPAKTKQQMPKKNKKGNQKIQYGPFLLSTWWGIINPNQTATITVDFVNSLPVCHSINLLLKITDCPVQDENGIPYTIKSECFIPTIETEDFEQIFKGQRLCLRGDLLDNDCTAFLEDEKCLHFAALRVKSESTVPVSIINIQQVPVSVDFTLSEPKGFKIDNAKLEIPEKEEAILNVTFCPNESGTFTSILQGVVKAYGKDPPQTMRIMLEGKGSLPLIEFVDAKSKSYSFGRTLVGTQKEHKVAIANRSLIDSNVTFHVSPNPDFILEGLEATKPINLRPNEIFNFTVIFRPERSKHSSISVQAKVFGNISSNLSMDYDGEGLIEDLILDGNDIENDSLTFDDVVAGTKCTKKFIMKNVCEKDIRYQWSCQSQNDFIIVPSCGHLFSKNSIEVFVTYQSDKPTKLNTKMTCSWSYIKLEKKEAWNDSMKESKMIIDDAVIVVQPPKEARRSARRKGGIQRQSSKNLPVVKSFTSKRVVVTKPEPAFTYDGPKQKDIVLKLIATSDVIKTNISVNGDKSVNSLNFAPTMMFESRRTPIEINNQSKIAVRYMWKVINYSTMDGEKRCPFSVDPYTGIIPSNTVKSFDVVFSPTAVDDCSCDICVVFGDEAIETFEKMSHDDLQFINVTGLSRRPICHFDVKQSDYLNRRHPDYTYHLPEDVKVVEVSSKEVGEKAQLKFGIMNTTNMMYESYWHLVSGQDAISCETPIQIISSNRRYEMIFDFTPTSVKTIETLWEFKVPQHNVCVPFLIVGKVIPQ</sequence>
<feature type="domain" description="MSP" evidence="7">
    <location>
        <begin position="887"/>
        <end position="1034"/>
    </location>
</feature>
<accession>A2EBK5</accession>